<dbReference type="GO" id="GO:0008235">
    <property type="term" value="F:metalloexopeptidase activity"/>
    <property type="evidence" value="ECO:0007669"/>
    <property type="project" value="InterPro"/>
</dbReference>
<sequence length="497" mass="52515">MIRRVLAALPLLLVSSPLLAQAVTPKDLKRHIEVLASDAFEGRAPGTEGENKTINYIATQLQKAGLQPAAGGGSWYQPVEILRRSAESHGVQWVADGQPIAFDQGNIVLLGREAEQRIANAPLWFVGHGYVDRAKDIDQLAGADLKGAVALILYDAPEVADFPSFAQRVAAVTAAGADAVIAIVGEDTPWSAVTAGYKRGQNRLAIDVMPPVLGAMPLAAASRVIDRGGDSLDTLMNRDSGPAFRAVRLKPRMSADVRTQVTRIASHNVVGRIKGSRETGESLLLLAHWDHLGICRPQSAKDRICNGAVDNASGIAMIVEAAKRLAGKQRAPRDILVLATTAEEIGLLGAEYFAKRPTVPLESIVGAINIDTVAIMPAGAPVAIMGRGTTQMDPIIVEVARTLGRTIDQDDGANALITRQDGWALTRAGVPTVMIGGAFSDLDVLGAFLTGSYHKPDDDLSRPLVLEGAAEDTTLLAEVARRLADPAIYAPGKPAGH</sequence>
<evidence type="ECO:0000259" key="8">
    <source>
        <dbReference type="Pfam" id="PF04389"/>
    </source>
</evidence>
<gene>
    <name evidence="9" type="ORF">SAMN06295910_2792</name>
</gene>
<dbReference type="GO" id="GO:0004177">
    <property type="term" value="F:aminopeptidase activity"/>
    <property type="evidence" value="ECO:0007669"/>
    <property type="project" value="UniProtKB-KW"/>
</dbReference>
<name>A0A1X7H365_9SPHN</name>
<feature type="domain" description="Peptidase M28" evidence="8">
    <location>
        <begin position="268"/>
        <end position="462"/>
    </location>
</feature>
<dbReference type="Gene3D" id="3.40.630.10">
    <property type="entry name" value="Zn peptidases"/>
    <property type="match status" value="2"/>
</dbReference>
<dbReference type="RefSeq" id="WP_085219297.1">
    <property type="nucleotide sequence ID" value="NZ_LT840185.1"/>
</dbReference>
<evidence type="ECO:0000256" key="7">
    <source>
        <dbReference type="SAM" id="SignalP"/>
    </source>
</evidence>
<dbReference type="PANTHER" id="PTHR12147:SF56">
    <property type="entry name" value="AMINOPEPTIDASE YDR415C-RELATED"/>
    <property type="match status" value="1"/>
</dbReference>
<dbReference type="AlphaFoldDB" id="A0A1X7H365"/>
<protein>
    <submittedName>
        <fullName evidence="9">Zn-dependent amino-or carboxypeptidase, M28 family</fullName>
    </submittedName>
</protein>
<dbReference type="InterPro" id="IPR045175">
    <property type="entry name" value="M28_fam"/>
</dbReference>
<feature type="chain" id="PRO_5010884368" evidence="7">
    <location>
        <begin position="21"/>
        <end position="497"/>
    </location>
</feature>
<dbReference type="GO" id="GO:0006508">
    <property type="term" value="P:proteolysis"/>
    <property type="evidence" value="ECO:0007669"/>
    <property type="project" value="UniProtKB-KW"/>
</dbReference>
<keyword evidence="1" id="KW-0031">Aminopeptidase</keyword>
<keyword evidence="4 7" id="KW-0732">Signal</keyword>
<keyword evidence="10" id="KW-1185">Reference proteome</keyword>
<dbReference type="GO" id="GO:0004180">
    <property type="term" value="F:carboxypeptidase activity"/>
    <property type="evidence" value="ECO:0007669"/>
    <property type="project" value="UniProtKB-KW"/>
</dbReference>
<evidence type="ECO:0000256" key="2">
    <source>
        <dbReference type="ARBA" id="ARBA00022670"/>
    </source>
</evidence>
<keyword evidence="6" id="KW-0862">Zinc</keyword>
<dbReference type="PANTHER" id="PTHR12147">
    <property type="entry name" value="METALLOPEPTIDASE M28 FAMILY MEMBER"/>
    <property type="match status" value="1"/>
</dbReference>
<keyword evidence="3" id="KW-0479">Metal-binding</keyword>
<reference evidence="10" key="1">
    <citation type="submission" date="2017-04" db="EMBL/GenBank/DDBJ databases">
        <authorList>
            <person name="Varghese N."/>
            <person name="Submissions S."/>
        </authorList>
    </citation>
    <scope>NUCLEOTIDE SEQUENCE [LARGE SCALE GENOMIC DNA]</scope>
    <source>
        <strain evidence="10">Dd16</strain>
    </source>
</reference>
<dbReference type="Pfam" id="PF04389">
    <property type="entry name" value="Peptidase_M28"/>
    <property type="match status" value="1"/>
</dbReference>
<evidence type="ECO:0000256" key="1">
    <source>
        <dbReference type="ARBA" id="ARBA00022438"/>
    </source>
</evidence>
<dbReference type="OrthoDB" id="9778250at2"/>
<dbReference type="Proteomes" id="UP000192934">
    <property type="component" value="Chromosome I"/>
</dbReference>
<keyword evidence="9" id="KW-0121">Carboxypeptidase</keyword>
<accession>A0A1X7H365</accession>
<dbReference type="SUPFAM" id="SSF52025">
    <property type="entry name" value="PA domain"/>
    <property type="match status" value="1"/>
</dbReference>
<proteinExistence type="predicted"/>
<dbReference type="InterPro" id="IPR046450">
    <property type="entry name" value="PA_dom_sf"/>
</dbReference>
<dbReference type="GO" id="GO:0046872">
    <property type="term" value="F:metal ion binding"/>
    <property type="evidence" value="ECO:0007669"/>
    <property type="project" value="UniProtKB-KW"/>
</dbReference>
<dbReference type="InterPro" id="IPR007484">
    <property type="entry name" value="Peptidase_M28"/>
</dbReference>
<keyword evidence="5" id="KW-0378">Hydrolase</keyword>
<keyword evidence="2" id="KW-0645">Protease</keyword>
<evidence type="ECO:0000313" key="9">
    <source>
        <dbReference type="EMBL" id="SMF79012.1"/>
    </source>
</evidence>
<feature type="signal peptide" evidence="7">
    <location>
        <begin position="1"/>
        <end position="20"/>
    </location>
</feature>
<dbReference type="STRING" id="941907.SAMN06295910_2792"/>
<dbReference type="Gene3D" id="3.50.30.30">
    <property type="match status" value="1"/>
</dbReference>
<evidence type="ECO:0000256" key="6">
    <source>
        <dbReference type="ARBA" id="ARBA00022833"/>
    </source>
</evidence>
<organism evidence="9 10">
    <name type="scientific">Allosphingosinicella indica</name>
    <dbReference type="NCBI Taxonomy" id="941907"/>
    <lineage>
        <taxon>Bacteria</taxon>
        <taxon>Pseudomonadati</taxon>
        <taxon>Pseudomonadota</taxon>
        <taxon>Alphaproteobacteria</taxon>
        <taxon>Sphingomonadales</taxon>
        <taxon>Sphingomonadaceae</taxon>
        <taxon>Allosphingosinicella</taxon>
    </lineage>
</organism>
<dbReference type="EMBL" id="LT840185">
    <property type="protein sequence ID" value="SMF79012.1"/>
    <property type="molecule type" value="Genomic_DNA"/>
</dbReference>
<dbReference type="SUPFAM" id="SSF53187">
    <property type="entry name" value="Zn-dependent exopeptidases"/>
    <property type="match status" value="1"/>
</dbReference>
<evidence type="ECO:0000256" key="5">
    <source>
        <dbReference type="ARBA" id="ARBA00022801"/>
    </source>
</evidence>
<evidence type="ECO:0000313" key="10">
    <source>
        <dbReference type="Proteomes" id="UP000192934"/>
    </source>
</evidence>
<evidence type="ECO:0000256" key="3">
    <source>
        <dbReference type="ARBA" id="ARBA00022723"/>
    </source>
</evidence>
<evidence type="ECO:0000256" key="4">
    <source>
        <dbReference type="ARBA" id="ARBA00022729"/>
    </source>
</evidence>